<dbReference type="EMBL" id="JACVVK020000097">
    <property type="protein sequence ID" value="KAK7492993.1"/>
    <property type="molecule type" value="Genomic_DNA"/>
</dbReference>
<keyword evidence="2" id="KW-1185">Reference proteome</keyword>
<comment type="caution">
    <text evidence="1">The sequence shown here is derived from an EMBL/GenBank/DDBJ whole genome shotgun (WGS) entry which is preliminary data.</text>
</comment>
<evidence type="ECO:0000313" key="2">
    <source>
        <dbReference type="Proteomes" id="UP001519460"/>
    </source>
</evidence>
<proteinExistence type="predicted"/>
<gene>
    <name evidence="1" type="ORF">BaRGS_00015723</name>
</gene>
<evidence type="ECO:0000313" key="1">
    <source>
        <dbReference type="EMBL" id="KAK7492993.1"/>
    </source>
</evidence>
<name>A0ABD0L199_9CAEN</name>
<protein>
    <submittedName>
        <fullName evidence="1">Uncharacterized protein</fullName>
    </submittedName>
</protein>
<dbReference type="AlphaFoldDB" id="A0ABD0L199"/>
<reference evidence="1 2" key="1">
    <citation type="journal article" date="2023" name="Sci. Data">
        <title>Genome assembly of the Korean intertidal mud-creeper Batillaria attramentaria.</title>
        <authorList>
            <person name="Patra A.K."/>
            <person name="Ho P.T."/>
            <person name="Jun S."/>
            <person name="Lee S.J."/>
            <person name="Kim Y."/>
            <person name="Won Y.J."/>
        </authorList>
    </citation>
    <scope>NUCLEOTIDE SEQUENCE [LARGE SCALE GENOMIC DNA]</scope>
    <source>
        <strain evidence="1">Wonlab-2016</strain>
    </source>
</reference>
<dbReference type="Proteomes" id="UP001519460">
    <property type="component" value="Unassembled WGS sequence"/>
</dbReference>
<sequence>MCTSATAEFLADVFGHSQATGSHSADRNGRAEASAFFCFFVNFVQYYTLVIKKRAMLSSGRISCRGSWPAQGLAQRKIFTGFTGHIPCRVLLFLCEIRECSILHRSSTTVRETRCGLLAEFLADLFGQFQAPENPSLALRDA</sequence>
<organism evidence="1 2">
    <name type="scientific">Batillaria attramentaria</name>
    <dbReference type="NCBI Taxonomy" id="370345"/>
    <lineage>
        <taxon>Eukaryota</taxon>
        <taxon>Metazoa</taxon>
        <taxon>Spiralia</taxon>
        <taxon>Lophotrochozoa</taxon>
        <taxon>Mollusca</taxon>
        <taxon>Gastropoda</taxon>
        <taxon>Caenogastropoda</taxon>
        <taxon>Sorbeoconcha</taxon>
        <taxon>Cerithioidea</taxon>
        <taxon>Batillariidae</taxon>
        <taxon>Batillaria</taxon>
    </lineage>
</organism>
<accession>A0ABD0L199</accession>